<comment type="similarity">
    <text evidence="1">Belongs to the pseudouridine synthase RluA family.</text>
</comment>
<dbReference type="GO" id="GO:0003723">
    <property type="term" value="F:RNA binding"/>
    <property type="evidence" value="ECO:0007669"/>
    <property type="project" value="InterPro"/>
</dbReference>
<sequence>MAQMAYKLLALQEYMSNKKAKELIDKGVVSVNGQKLVVARALMKESTVFKIKHIAPSKVIFEDDDILVVDKPAFLNAYEVADSFPHCILLNRLDKETSGVMMFAKNKNFRQKAIKEFAQNKVYKEYVAIVDGKFIEELIINQPILTIKGKSAQSKIDSQKGKPAKTTIIPYLVEGNKSKVRIIIENGRTHQIRVHCQFANFPIIGDLKYGKNVSQINRMLLHSKITRILHYEFQAKEPKEFYNFGF</sequence>
<name>A0A3B1E1A1_9ZZZZ</name>
<gene>
    <name evidence="4" type="ORF">MNB_ARC-1_729</name>
</gene>
<dbReference type="PROSITE" id="PS50889">
    <property type="entry name" value="S4"/>
    <property type="match status" value="1"/>
</dbReference>
<reference evidence="4" key="1">
    <citation type="submission" date="2018-10" db="EMBL/GenBank/DDBJ databases">
        <authorList>
            <person name="Aoki K."/>
        </authorList>
    </citation>
    <scope>NUCLEOTIDE SEQUENCE</scope>
</reference>
<evidence type="ECO:0000256" key="2">
    <source>
        <dbReference type="ARBA" id="ARBA00023235"/>
    </source>
</evidence>
<dbReference type="InterPro" id="IPR006224">
    <property type="entry name" value="PsdUridine_synth_RluA-like_CS"/>
</dbReference>
<dbReference type="GO" id="GO:0004730">
    <property type="term" value="F:pseudouridylate synthase activity"/>
    <property type="evidence" value="ECO:0007669"/>
    <property type="project" value="UniProtKB-EC"/>
</dbReference>
<keyword evidence="2" id="KW-0413">Isomerase</keyword>
<dbReference type="Gene3D" id="3.30.2350.10">
    <property type="entry name" value="Pseudouridine synthase"/>
    <property type="match status" value="1"/>
</dbReference>
<evidence type="ECO:0000259" key="3">
    <source>
        <dbReference type="Pfam" id="PF00849"/>
    </source>
</evidence>
<evidence type="ECO:0000256" key="1">
    <source>
        <dbReference type="ARBA" id="ARBA00010876"/>
    </source>
</evidence>
<organism evidence="4">
    <name type="scientific">hydrothermal vent metagenome</name>
    <dbReference type="NCBI Taxonomy" id="652676"/>
    <lineage>
        <taxon>unclassified sequences</taxon>
        <taxon>metagenomes</taxon>
        <taxon>ecological metagenomes</taxon>
    </lineage>
</organism>
<accession>A0A3B1E1A1</accession>
<dbReference type="CDD" id="cd02869">
    <property type="entry name" value="PseudoU_synth_RluA_like"/>
    <property type="match status" value="1"/>
</dbReference>
<dbReference type="PROSITE" id="PS01129">
    <property type="entry name" value="PSI_RLU"/>
    <property type="match status" value="1"/>
</dbReference>
<dbReference type="EMBL" id="UOYO01000020">
    <property type="protein sequence ID" value="VAY87192.1"/>
    <property type="molecule type" value="Genomic_DNA"/>
</dbReference>
<evidence type="ECO:0000313" key="4">
    <source>
        <dbReference type="EMBL" id="VAY87192.1"/>
    </source>
</evidence>
<proteinExistence type="inferred from homology"/>
<feature type="domain" description="Pseudouridine synthase RsuA/RluA-like" evidence="3">
    <location>
        <begin position="86"/>
        <end position="197"/>
    </location>
</feature>
<dbReference type="SUPFAM" id="SSF55120">
    <property type="entry name" value="Pseudouridine synthase"/>
    <property type="match status" value="1"/>
</dbReference>
<keyword evidence="4" id="KW-0456">Lyase</keyword>
<dbReference type="InterPro" id="IPR050188">
    <property type="entry name" value="RluA_PseudoU_synthase"/>
</dbReference>
<protein>
    <submittedName>
        <fullName evidence="4">FIG000124: Ribosomal large subunit pseudouridine synthase D</fullName>
        <ecNumber evidence="4">4.2.1.70</ecNumber>
    </submittedName>
</protein>
<dbReference type="GO" id="GO:0000455">
    <property type="term" value="P:enzyme-directed rRNA pseudouridine synthesis"/>
    <property type="evidence" value="ECO:0007669"/>
    <property type="project" value="TreeGrafter"/>
</dbReference>
<dbReference type="PANTHER" id="PTHR21600">
    <property type="entry name" value="MITOCHONDRIAL RNA PSEUDOURIDINE SYNTHASE"/>
    <property type="match status" value="1"/>
</dbReference>
<dbReference type="AlphaFoldDB" id="A0A3B1E1A1"/>
<dbReference type="Pfam" id="PF00849">
    <property type="entry name" value="PseudoU_synth_2"/>
    <property type="match status" value="1"/>
</dbReference>
<dbReference type="InterPro" id="IPR006145">
    <property type="entry name" value="PsdUridine_synth_RsuA/RluA"/>
</dbReference>
<dbReference type="GO" id="GO:0009982">
    <property type="term" value="F:pseudouridine synthase activity"/>
    <property type="evidence" value="ECO:0007669"/>
    <property type="project" value="InterPro"/>
</dbReference>
<dbReference type="PANTHER" id="PTHR21600:SF44">
    <property type="entry name" value="RIBOSOMAL LARGE SUBUNIT PSEUDOURIDINE SYNTHASE D"/>
    <property type="match status" value="1"/>
</dbReference>
<dbReference type="InterPro" id="IPR020103">
    <property type="entry name" value="PsdUridine_synth_cat_dom_sf"/>
</dbReference>
<dbReference type="EC" id="4.2.1.70" evidence="4"/>